<accession>A0A9P0CJ99</accession>
<dbReference type="EMBL" id="OV651822">
    <property type="protein sequence ID" value="CAH1100179.1"/>
    <property type="molecule type" value="Genomic_DNA"/>
</dbReference>
<dbReference type="OrthoDB" id="6776883at2759"/>
<dbReference type="Proteomes" id="UP001153636">
    <property type="component" value="Chromosome 10"/>
</dbReference>
<evidence type="ECO:0000313" key="3">
    <source>
        <dbReference type="Proteomes" id="UP001153636"/>
    </source>
</evidence>
<dbReference type="AlphaFoldDB" id="A0A9P0CJ99"/>
<evidence type="ECO:0000313" key="2">
    <source>
        <dbReference type="EMBL" id="CAH1100179.1"/>
    </source>
</evidence>
<proteinExistence type="predicted"/>
<protein>
    <submittedName>
        <fullName evidence="2">Uncharacterized protein</fullName>
    </submittedName>
</protein>
<keyword evidence="3" id="KW-1185">Reference proteome</keyword>
<feature type="signal peptide" evidence="1">
    <location>
        <begin position="1"/>
        <end position="18"/>
    </location>
</feature>
<organism evidence="2 3">
    <name type="scientific">Psylliodes chrysocephalus</name>
    <dbReference type="NCBI Taxonomy" id="3402493"/>
    <lineage>
        <taxon>Eukaryota</taxon>
        <taxon>Metazoa</taxon>
        <taxon>Ecdysozoa</taxon>
        <taxon>Arthropoda</taxon>
        <taxon>Hexapoda</taxon>
        <taxon>Insecta</taxon>
        <taxon>Pterygota</taxon>
        <taxon>Neoptera</taxon>
        <taxon>Endopterygota</taxon>
        <taxon>Coleoptera</taxon>
        <taxon>Polyphaga</taxon>
        <taxon>Cucujiformia</taxon>
        <taxon>Chrysomeloidea</taxon>
        <taxon>Chrysomelidae</taxon>
        <taxon>Galerucinae</taxon>
        <taxon>Alticini</taxon>
        <taxon>Psylliodes</taxon>
    </lineage>
</organism>
<feature type="chain" id="PRO_5040144415" evidence="1">
    <location>
        <begin position="19"/>
        <end position="267"/>
    </location>
</feature>
<sequence>MNFLYLICFIGLATSVFAFPSVEKENYNIDPLQIGVTIGTEWVSQFNITEVSKVNDPNAKLILYNNVKQSYYLPEGNIRSLNLEVLNHADIYKKEPEFFYKEVRQNLSTEDVDISISLGSAGEILRKVDFSDLSKRSYIDYNVTYITIVNITYSSEKSIEQIHQQYPELTKIQMPLLGNDVPGLIPLVNSTGEDDTSCNIVECFTNTEPSSKYDSYNLFDTITVYNGLDIDVASSFSVEKNVDGKNLYSAISLINLQYKVVIGEHRC</sequence>
<keyword evidence="1" id="KW-0732">Signal</keyword>
<reference evidence="2" key="1">
    <citation type="submission" date="2022-01" db="EMBL/GenBank/DDBJ databases">
        <authorList>
            <person name="King R."/>
        </authorList>
    </citation>
    <scope>NUCLEOTIDE SEQUENCE</scope>
</reference>
<evidence type="ECO:0000256" key="1">
    <source>
        <dbReference type="SAM" id="SignalP"/>
    </source>
</evidence>
<name>A0A9P0CJ99_9CUCU</name>
<gene>
    <name evidence="2" type="ORF">PSYICH_LOCUS1689</name>
</gene>